<protein>
    <submittedName>
        <fullName evidence="2">NAD(P)H-binding protein</fullName>
    </submittedName>
</protein>
<dbReference type="InterPro" id="IPR051604">
    <property type="entry name" value="Ergot_Alk_Oxidoreductase"/>
</dbReference>
<sequence>MTTHTSSAPSTILVLGGTGKTGSRVAAELRRRGLDPVVASRRSAVRFDWSDRSTWGPALEGVDAVYVVDSETADAPAEVAGFAELAAKSGARRLVLLSARVWDELPGEDNLATERAVRESGLEWTILRPTWFAQNFTEFELLAPLLGEGELRLPTGEGREPFVDLEDLAEVAAVALTEDGHTGRTYVLSGARALSFGDAVAEIARASGRPLRFVPVDEAAYRADLAAAGFPEADTELLAALFRHIREERGAEVTDGVQQALGRPPRDFSEYVARTDFTRAG</sequence>
<dbReference type="Pfam" id="PF13460">
    <property type="entry name" value="NAD_binding_10"/>
    <property type="match status" value="1"/>
</dbReference>
<accession>A0ABT0IAM3</accession>
<dbReference type="EMBL" id="JALPTH010000011">
    <property type="protein sequence ID" value="MCK8678368.1"/>
    <property type="molecule type" value="Genomic_DNA"/>
</dbReference>
<reference evidence="2 3" key="1">
    <citation type="submission" date="2022-04" db="EMBL/GenBank/DDBJ databases">
        <title>Streptomyces sp. nov. LCR6-01 isolated from Lichen of Dirinaria sp.</title>
        <authorList>
            <person name="Kanchanasin P."/>
            <person name="Tanasupawat S."/>
            <person name="Phongsopitanun W."/>
        </authorList>
    </citation>
    <scope>NUCLEOTIDE SEQUENCE [LARGE SCALE GENOMIC DNA]</scope>
    <source>
        <strain evidence="2 3">LCR6-01</strain>
    </source>
</reference>
<comment type="caution">
    <text evidence="2">The sequence shown here is derived from an EMBL/GenBank/DDBJ whole genome shotgun (WGS) entry which is preliminary data.</text>
</comment>
<dbReference type="Gene3D" id="3.90.25.10">
    <property type="entry name" value="UDP-galactose 4-epimerase, domain 1"/>
    <property type="match status" value="1"/>
</dbReference>
<evidence type="ECO:0000313" key="2">
    <source>
        <dbReference type="EMBL" id="MCK8678368.1"/>
    </source>
</evidence>
<dbReference type="RefSeq" id="WP_248634017.1">
    <property type="nucleotide sequence ID" value="NZ_JALPTH010000011.1"/>
</dbReference>
<dbReference type="PANTHER" id="PTHR43162:SF1">
    <property type="entry name" value="PRESTALK A DIFFERENTIATION PROTEIN A"/>
    <property type="match status" value="1"/>
</dbReference>
<dbReference type="SUPFAM" id="SSF51735">
    <property type="entry name" value="NAD(P)-binding Rossmann-fold domains"/>
    <property type="match status" value="1"/>
</dbReference>
<dbReference type="Gene3D" id="3.40.50.720">
    <property type="entry name" value="NAD(P)-binding Rossmann-like Domain"/>
    <property type="match status" value="1"/>
</dbReference>
<keyword evidence="3" id="KW-1185">Reference proteome</keyword>
<feature type="domain" description="NAD(P)-binding" evidence="1">
    <location>
        <begin position="16"/>
        <end position="135"/>
    </location>
</feature>
<dbReference type="PANTHER" id="PTHR43162">
    <property type="match status" value="1"/>
</dbReference>
<dbReference type="InterPro" id="IPR016040">
    <property type="entry name" value="NAD(P)-bd_dom"/>
</dbReference>
<proteinExistence type="predicted"/>
<evidence type="ECO:0000259" key="1">
    <source>
        <dbReference type="Pfam" id="PF13460"/>
    </source>
</evidence>
<organism evidence="2 3">
    <name type="scientific">Streptomyces lichenis</name>
    <dbReference type="NCBI Taxonomy" id="2306967"/>
    <lineage>
        <taxon>Bacteria</taxon>
        <taxon>Bacillati</taxon>
        <taxon>Actinomycetota</taxon>
        <taxon>Actinomycetes</taxon>
        <taxon>Kitasatosporales</taxon>
        <taxon>Streptomycetaceae</taxon>
        <taxon>Streptomyces</taxon>
    </lineage>
</organism>
<evidence type="ECO:0000313" key="3">
    <source>
        <dbReference type="Proteomes" id="UP001522868"/>
    </source>
</evidence>
<name>A0ABT0IAM3_9ACTN</name>
<gene>
    <name evidence="2" type="ORF">M1O15_13360</name>
</gene>
<dbReference type="Proteomes" id="UP001522868">
    <property type="component" value="Unassembled WGS sequence"/>
</dbReference>
<dbReference type="InterPro" id="IPR036291">
    <property type="entry name" value="NAD(P)-bd_dom_sf"/>
</dbReference>